<keyword evidence="7" id="KW-0998">Cell outer membrane</keyword>
<dbReference type="EMBL" id="OENF01000042">
    <property type="protein sequence ID" value="SOS75720.1"/>
    <property type="molecule type" value="Genomic_DNA"/>
</dbReference>
<organism evidence="8 9">
    <name type="scientific">Tenacibaculum piscium</name>
    <dbReference type="NCBI Taxonomy" id="1458515"/>
    <lineage>
        <taxon>Bacteria</taxon>
        <taxon>Pseudomonadati</taxon>
        <taxon>Bacteroidota</taxon>
        <taxon>Flavobacteriia</taxon>
        <taxon>Flavobacteriales</taxon>
        <taxon>Flavobacteriaceae</taxon>
        <taxon>Tenacibaculum</taxon>
    </lineage>
</organism>
<evidence type="ECO:0000256" key="6">
    <source>
        <dbReference type="ARBA" id="ARBA00023136"/>
    </source>
</evidence>
<evidence type="ECO:0000256" key="5">
    <source>
        <dbReference type="ARBA" id="ARBA00022692"/>
    </source>
</evidence>
<dbReference type="RefSeq" id="WP_101918353.1">
    <property type="nucleotide sequence ID" value="NZ_OENF01000042.1"/>
</dbReference>
<comment type="subcellular location">
    <subcellularLocation>
        <location evidence="1">Cell outer membrane</location>
    </subcellularLocation>
</comment>
<protein>
    <submittedName>
        <fullName evidence="8">Transporter</fullName>
    </submittedName>
</protein>
<dbReference type="GO" id="GO:0015562">
    <property type="term" value="F:efflux transmembrane transporter activity"/>
    <property type="evidence" value="ECO:0007669"/>
    <property type="project" value="InterPro"/>
</dbReference>
<keyword evidence="4" id="KW-1134">Transmembrane beta strand</keyword>
<dbReference type="InterPro" id="IPR051906">
    <property type="entry name" value="TolC-like"/>
</dbReference>
<evidence type="ECO:0000256" key="4">
    <source>
        <dbReference type="ARBA" id="ARBA00022452"/>
    </source>
</evidence>
<name>A0A2H1YJY9_9FLAO</name>
<dbReference type="SUPFAM" id="SSF56954">
    <property type="entry name" value="Outer membrane efflux proteins (OEP)"/>
    <property type="match status" value="1"/>
</dbReference>
<evidence type="ECO:0000256" key="2">
    <source>
        <dbReference type="ARBA" id="ARBA00007613"/>
    </source>
</evidence>
<reference evidence="9" key="1">
    <citation type="submission" date="2017-11" db="EMBL/GenBank/DDBJ databases">
        <authorList>
            <person name="Duchaud E."/>
        </authorList>
    </citation>
    <scope>NUCLEOTIDE SEQUENCE [LARGE SCALE GENOMIC DNA]</scope>
    <source>
        <strain evidence="9">Tenacibaculum sp. TNO020</strain>
    </source>
</reference>
<evidence type="ECO:0000256" key="7">
    <source>
        <dbReference type="ARBA" id="ARBA00023237"/>
    </source>
</evidence>
<dbReference type="GO" id="GO:1990281">
    <property type="term" value="C:efflux pump complex"/>
    <property type="evidence" value="ECO:0007669"/>
    <property type="project" value="TreeGrafter"/>
</dbReference>
<keyword evidence="9" id="KW-1185">Reference proteome</keyword>
<dbReference type="GO" id="GO:0015288">
    <property type="term" value="F:porin activity"/>
    <property type="evidence" value="ECO:0007669"/>
    <property type="project" value="TreeGrafter"/>
</dbReference>
<dbReference type="Gene3D" id="1.20.1600.10">
    <property type="entry name" value="Outer membrane efflux proteins (OEP)"/>
    <property type="match status" value="1"/>
</dbReference>
<keyword evidence="6" id="KW-0472">Membrane</keyword>
<evidence type="ECO:0000313" key="9">
    <source>
        <dbReference type="Proteomes" id="UP000234211"/>
    </source>
</evidence>
<proteinExistence type="inferred from homology"/>
<sequence length="458" mass="50844">MLKIPTLILVFLLVVCNSFVGFSQKKWTLKECVSQALSHNISVKQQQSAIESVKMDVEIAKGNFLPNLGFENSHRSTFGLSSGVNGVNTSQDRYVTNFGLATSGTIFNGFRNLNTKKQAVLAVKSNDLELAKIENDISLNVVNAYLNVLFAKENLAVAKAQILISKQQFKNITIKFDAGAVAKGAVLNAESTVANDVQKLVTQENTLNFALLSLAQLLQVSSDAFDIATINIENPSKILLYDSAKEVFTKAVANRPEIQKALLNIENETLAIKKAKGAYLPMLTYSANTSTSYFTVFGEPDVLLQRNPVTNTVTSIPNGFSTQLENNVSYMLALSLNIPIFNRFQTKNNIAKAFINKQQREFVLEREKLQLEQEIARSFLDAKAAAKSFEASEVSLSAQKEALKNAQTRYDYGAITQVDFDQIHNRFVNAKSAMIRAKYDYIFKTKVLKFYFGESIVD</sequence>
<dbReference type="InterPro" id="IPR003423">
    <property type="entry name" value="OMP_efflux"/>
</dbReference>
<dbReference type="Pfam" id="PF02321">
    <property type="entry name" value="OEP"/>
    <property type="match status" value="2"/>
</dbReference>
<gene>
    <name evidence="8" type="ORF">TNO020_70025</name>
</gene>
<dbReference type="PANTHER" id="PTHR30026:SF20">
    <property type="entry name" value="OUTER MEMBRANE PROTEIN TOLC"/>
    <property type="match status" value="1"/>
</dbReference>
<evidence type="ECO:0000256" key="1">
    <source>
        <dbReference type="ARBA" id="ARBA00004442"/>
    </source>
</evidence>
<dbReference type="GO" id="GO:0009279">
    <property type="term" value="C:cell outer membrane"/>
    <property type="evidence" value="ECO:0007669"/>
    <property type="project" value="UniProtKB-SubCell"/>
</dbReference>
<dbReference type="OrthoDB" id="9811587at2"/>
<dbReference type="AlphaFoldDB" id="A0A2H1YJY9"/>
<evidence type="ECO:0000313" key="8">
    <source>
        <dbReference type="EMBL" id="SOS75720.1"/>
    </source>
</evidence>
<evidence type="ECO:0000256" key="3">
    <source>
        <dbReference type="ARBA" id="ARBA00022448"/>
    </source>
</evidence>
<accession>A0A2H1YJY9</accession>
<keyword evidence="3" id="KW-0813">Transport</keyword>
<comment type="similarity">
    <text evidence="2">Belongs to the outer membrane factor (OMF) (TC 1.B.17) family.</text>
</comment>
<keyword evidence="5" id="KW-0812">Transmembrane</keyword>
<dbReference type="Proteomes" id="UP000234211">
    <property type="component" value="Unassembled WGS sequence"/>
</dbReference>
<dbReference type="PANTHER" id="PTHR30026">
    <property type="entry name" value="OUTER MEMBRANE PROTEIN TOLC"/>
    <property type="match status" value="1"/>
</dbReference>